<sequence>RSKQAKTFRISQTILQPSISQIVQNLCSSSIDYNSIQSRLIITLLDLQVSLIVANPKSLF</sequence>
<dbReference type="EMBL" id="JACGCM010001219">
    <property type="protein sequence ID" value="KAF6158744.1"/>
    <property type="molecule type" value="Genomic_DNA"/>
</dbReference>
<evidence type="ECO:0000313" key="2">
    <source>
        <dbReference type="Proteomes" id="UP000541444"/>
    </source>
</evidence>
<accession>A0A7J7MV81</accession>
<reference evidence="1 2" key="1">
    <citation type="journal article" date="2020" name="IScience">
        <title>Genome Sequencing of the Endangered Kingdonia uniflora (Circaeasteraceae, Ranunculales) Reveals Potential Mechanisms of Evolutionary Specialization.</title>
        <authorList>
            <person name="Sun Y."/>
            <person name="Deng T."/>
            <person name="Zhang A."/>
            <person name="Moore M.J."/>
            <person name="Landis J.B."/>
            <person name="Lin N."/>
            <person name="Zhang H."/>
            <person name="Zhang X."/>
            <person name="Huang J."/>
            <person name="Zhang X."/>
            <person name="Sun H."/>
            <person name="Wang H."/>
        </authorList>
    </citation>
    <scope>NUCLEOTIDE SEQUENCE [LARGE SCALE GENOMIC DNA]</scope>
    <source>
        <strain evidence="1">TB1705</strain>
        <tissue evidence="1">Leaf</tissue>
    </source>
</reference>
<gene>
    <name evidence="1" type="ORF">GIB67_040258</name>
</gene>
<keyword evidence="2" id="KW-1185">Reference proteome</keyword>
<feature type="non-terminal residue" evidence="1">
    <location>
        <position position="1"/>
    </location>
</feature>
<name>A0A7J7MV81_9MAGN</name>
<dbReference type="AlphaFoldDB" id="A0A7J7MV81"/>
<dbReference type="Proteomes" id="UP000541444">
    <property type="component" value="Unassembled WGS sequence"/>
</dbReference>
<organism evidence="1 2">
    <name type="scientific">Kingdonia uniflora</name>
    <dbReference type="NCBI Taxonomy" id="39325"/>
    <lineage>
        <taxon>Eukaryota</taxon>
        <taxon>Viridiplantae</taxon>
        <taxon>Streptophyta</taxon>
        <taxon>Embryophyta</taxon>
        <taxon>Tracheophyta</taxon>
        <taxon>Spermatophyta</taxon>
        <taxon>Magnoliopsida</taxon>
        <taxon>Ranunculales</taxon>
        <taxon>Circaeasteraceae</taxon>
        <taxon>Kingdonia</taxon>
    </lineage>
</organism>
<protein>
    <submittedName>
        <fullName evidence="1">Uncharacterized protein</fullName>
    </submittedName>
</protein>
<evidence type="ECO:0000313" key="1">
    <source>
        <dbReference type="EMBL" id="KAF6158744.1"/>
    </source>
</evidence>
<proteinExistence type="predicted"/>
<comment type="caution">
    <text evidence="1">The sequence shown here is derived from an EMBL/GenBank/DDBJ whole genome shotgun (WGS) entry which is preliminary data.</text>
</comment>